<dbReference type="EMBL" id="JAEUBE010000087">
    <property type="protein sequence ID" value="KAH3670503.1"/>
    <property type="molecule type" value="Genomic_DNA"/>
</dbReference>
<feature type="chain" id="PRO_5040426193" description="Temperature shock-inducible protein 1" evidence="1">
    <location>
        <begin position="17"/>
        <end position="191"/>
    </location>
</feature>
<dbReference type="GeneID" id="70232986"/>
<gene>
    <name evidence="2" type="ORF">OGAPHI_001018</name>
</gene>
<evidence type="ECO:0008006" key="4">
    <source>
        <dbReference type="Google" id="ProtNLM"/>
    </source>
</evidence>
<evidence type="ECO:0000313" key="2">
    <source>
        <dbReference type="EMBL" id="KAH3670503.1"/>
    </source>
</evidence>
<name>A0A9P8T8P7_9ASCO</name>
<dbReference type="AlphaFoldDB" id="A0A9P8T8P7"/>
<reference evidence="2" key="1">
    <citation type="journal article" date="2021" name="Open Biol.">
        <title>Shared evolutionary footprints suggest mitochondrial oxidative damage underlies multiple complex I losses in fungi.</title>
        <authorList>
            <person name="Schikora-Tamarit M.A."/>
            <person name="Marcet-Houben M."/>
            <person name="Nosek J."/>
            <person name="Gabaldon T."/>
        </authorList>
    </citation>
    <scope>NUCLEOTIDE SEQUENCE</scope>
    <source>
        <strain evidence="2">CBS6075</strain>
    </source>
</reference>
<feature type="signal peptide" evidence="1">
    <location>
        <begin position="1"/>
        <end position="16"/>
    </location>
</feature>
<evidence type="ECO:0000313" key="3">
    <source>
        <dbReference type="Proteomes" id="UP000769157"/>
    </source>
</evidence>
<dbReference type="InterPro" id="IPR000992">
    <property type="entry name" value="SRP1_TIP1"/>
</dbReference>
<comment type="caution">
    <text evidence="2">The sequence shown here is derived from an EMBL/GenBank/DDBJ whole genome shotgun (WGS) entry which is preliminary data.</text>
</comment>
<keyword evidence="3" id="KW-1185">Reference proteome</keyword>
<accession>A0A9P8T8P7</accession>
<reference evidence="2" key="2">
    <citation type="submission" date="2021-01" db="EMBL/GenBank/DDBJ databases">
        <authorList>
            <person name="Schikora-Tamarit M.A."/>
        </authorList>
    </citation>
    <scope>NUCLEOTIDE SEQUENCE</scope>
    <source>
        <strain evidence="2">CBS6075</strain>
    </source>
</reference>
<proteinExistence type="predicted"/>
<organism evidence="2 3">
    <name type="scientific">Ogataea philodendri</name>
    <dbReference type="NCBI Taxonomy" id="1378263"/>
    <lineage>
        <taxon>Eukaryota</taxon>
        <taxon>Fungi</taxon>
        <taxon>Dikarya</taxon>
        <taxon>Ascomycota</taxon>
        <taxon>Saccharomycotina</taxon>
        <taxon>Pichiomycetes</taxon>
        <taxon>Pichiales</taxon>
        <taxon>Pichiaceae</taxon>
        <taxon>Ogataea</taxon>
    </lineage>
</organism>
<evidence type="ECO:0000256" key="1">
    <source>
        <dbReference type="SAM" id="SignalP"/>
    </source>
</evidence>
<dbReference type="Pfam" id="PF00660">
    <property type="entry name" value="SRP1_TIP1"/>
    <property type="match status" value="1"/>
</dbReference>
<dbReference type="OrthoDB" id="4069604at2759"/>
<dbReference type="Proteomes" id="UP000769157">
    <property type="component" value="Unassembled WGS sequence"/>
</dbReference>
<protein>
    <recommendedName>
        <fullName evidence="4">Temperature shock-inducible protein 1</fullName>
    </recommendedName>
</protein>
<keyword evidence="1" id="KW-0732">Signal</keyword>
<dbReference type="RefSeq" id="XP_046063928.1">
    <property type="nucleotide sequence ID" value="XM_046201735.1"/>
</dbReference>
<sequence>MLVPLALVSFCMMCRATTITTTISPSDAAEVAYSMDSGVIEAFLEDFGSRYQDYTAYMDSANMAFPGTLVEFYMEAQQQTTDTAKLSSLLANDFPMSDFKTYISAFPWYTSLLDRAGESTLYGTEDLASKTVALAQQSGGLDLKVLQASSTSNAGSGSSSQADTTVSTASSAGAATLMIPGIGLLLLGVFI</sequence>